<feature type="transmembrane region" description="Helical" evidence="1">
    <location>
        <begin position="96"/>
        <end position="117"/>
    </location>
</feature>
<keyword evidence="1" id="KW-1133">Transmembrane helix</keyword>
<sequence>MNYAYLLMALAGGFGLSVQASINTRLGASMGGQSLIAALSSFAVGTLCLLLIALWQADWHSVSTNLGKQAWWNWTGGLIGAAFVFTSIFLSPRLGVSNTMFLFIIGQLAAGMLIDGFGLLQMPVRPVHWWKFVGMGIMLSGVAVFMFGDRWLD</sequence>
<evidence type="ECO:0000256" key="1">
    <source>
        <dbReference type="SAM" id="Phobius"/>
    </source>
</evidence>
<dbReference type="STRING" id="1123510.GCA_000620025_00712"/>
<dbReference type="GO" id="GO:0005886">
    <property type="term" value="C:plasma membrane"/>
    <property type="evidence" value="ECO:0007669"/>
    <property type="project" value="TreeGrafter"/>
</dbReference>
<dbReference type="EMBL" id="AP018933">
    <property type="protein sequence ID" value="BBG30916.1"/>
    <property type="molecule type" value="Genomic_DNA"/>
</dbReference>
<evidence type="ECO:0000313" key="3">
    <source>
        <dbReference type="Proteomes" id="UP000267342"/>
    </source>
</evidence>
<proteinExistence type="predicted"/>
<name>A0A348HH14_9GAMM</name>
<dbReference type="AlphaFoldDB" id="A0A348HH14"/>
<organism evidence="2 3">
    <name type="scientific">Zymobacter palmae</name>
    <dbReference type="NCBI Taxonomy" id="33074"/>
    <lineage>
        <taxon>Bacteria</taxon>
        <taxon>Pseudomonadati</taxon>
        <taxon>Pseudomonadota</taxon>
        <taxon>Gammaproteobacteria</taxon>
        <taxon>Oceanospirillales</taxon>
        <taxon>Halomonadaceae</taxon>
        <taxon>Zymobacter group</taxon>
        <taxon>Zymobacter</taxon>
    </lineage>
</organism>
<keyword evidence="1" id="KW-0812">Transmembrane</keyword>
<dbReference type="KEGG" id="zpl:ZBT109_2180"/>
<accession>A0A348HH14</accession>
<feature type="transmembrane region" description="Helical" evidence="1">
    <location>
        <begin position="71"/>
        <end position="90"/>
    </location>
</feature>
<keyword evidence="1" id="KW-0472">Membrane</keyword>
<gene>
    <name evidence="2" type="ORF">ZBT109_2180</name>
</gene>
<evidence type="ECO:0000313" key="2">
    <source>
        <dbReference type="EMBL" id="BBG30916.1"/>
    </source>
</evidence>
<dbReference type="PANTHER" id="PTHR34821">
    <property type="entry name" value="INNER MEMBRANE PROTEIN YDCZ"/>
    <property type="match status" value="1"/>
</dbReference>
<protein>
    <submittedName>
        <fullName evidence="2">Uncharacterized protein conserved in bacteria</fullName>
    </submittedName>
</protein>
<dbReference type="InterPro" id="IPR006750">
    <property type="entry name" value="YdcZ"/>
</dbReference>
<reference evidence="2 3" key="1">
    <citation type="submission" date="2018-09" db="EMBL/GenBank/DDBJ databases">
        <title>Zymobacter palmae IAM14233 (=T109) whole genome analysis.</title>
        <authorList>
            <person name="Yanase H."/>
        </authorList>
    </citation>
    <scope>NUCLEOTIDE SEQUENCE [LARGE SCALE GENOMIC DNA]</scope>
    <source>
        <strain evidence="2 3">IAM14233</strain>
    </source>
</reference>
<keyword evidence="3" id="KW-1185">Reference proteome</keyword>
<feature type="transmembrane region" description="Helical" evidence="1">
    <location>
        <begin position="36"/>
        <end position="59"/>
    </location>
</feature>
<dbReference type="PANTHER" id="PTHR34821:SF2">
    <property type="entry name" value="INNER MEMBRANE PROTEIN YDCZ"/>
    <property type="match status" value="1"/>
</dbReference>
<dbReference type="RefSeq" id="WP_027705857.1">
    <property type="nucleotide sequence ID" value="NZ_AP018933.1"/>
</dbReference>
<dbReference type="Pfam" id="PF04657">
    <property type="entry name" value="DMT_YdcZ"/>
    <property type="match status" value="1"/>
</dbReference>
<dbReference type="Proteomes" id="UP000267342">
    <property type="component" value="Chromosome"/>
</dbReference>
<feature type="transmembrane region" description="Helical" evidence="1">
    <location>
        <begin position="129"/>
        <end position="148"/>
    </location>
</feature>